<evidence type="ECO:0000256" key="3">
    <source>
        <dbReference type="SAM" id="MobiDB-lite"/>
    </source>
</evidence>
<comment type="caution">
    <text evidence="4">The sequence shown here is derived from an EMBL/GenBank/DDBJ whole genome shotgun (WGS) entry which is preliminary data.</text>
</comment>
<feature type="compositionally biased region" description="Low complexity" evidence="3">
    <location>
        <begin position="30"/>
        <end position="50"/>
    </location>
</feature>
<keyword evidence="5" id="KW-1185">Reference proteome</keyword>
<feature type="region of interest" description="Disordered" evidence="3">
    <location>
        <begin position="20"/>
        <end position="267"/>
    </location>
</feature>
<dbReference type="InterPro" id="IPR000637">
    <property type="entry name" value="HMGI/Y_DNA-bd_CS"/>
</dbReference>
<evidence type="ECO:0000256" key="1">
    <source>
        <dbReference type="ARBA" id="ARBA00004123"/>
    </source>
</evidence>
<dbReference type="Proteomes" id="UP000299102">
    <property type="component" value="Unassembled WGS sequence"/>
</dbReference>
<reference evidence="4 5" key="1">
    <citation type="journal article" date="2019" name="Commun. Biol.">
        <title>The bagworm genome reveals a unique fibroin gene that provides high tensile strength.</title>
        <authorList>
            <person name="Kono N."/>
            <person name="Nakamura H."/>
            <person name="Ohtoshi R."/>
            <person name="Tomita M."/>
            <person name="Numata K."/>
            <person name="Arakawa K."/>
        </authorList>
    </citation>
    <scope>NUCLEOTIDE SEQUENCE [LARGE SCALE GENOMIC DNA]</scope>
</reference>
<feature type="compositionally biased region" description="Polar residues" evidence="3">
    <location>
        <begin position="257"/>
        <end position="267"/>
    </location>
</feature>
<comment type="subcellular location">
    <subcellularLocation>
        <location evidence="1">Nucleus</location>
    </subcellularLocation>
</comment>
<feature type="compositionally biased region" description="Basic and acidic residues" evidence="3">
    <location>
        <begin position="51"/>
        <end position="63"/>
    </location>
</feature>
<accession>A0A4C1T0E4</accession>
<name>A0A4C1T0E4_EUMVA</name>
<evidence type="ECO:0000313" key="5">
    <source>
        <dbReference type="Proteomes" id="UP000299102"/>
    </source>
</evidence>
<feature type="compositionally biased region" description="Low complexity" evidence="3">
    <location>
        <begin position="130"/>
        <end position="149"/>
    </location>
</feature>
<dbReference type="GO" id="GO:0005634">
    <property type="term" value="C:nucleus"/>
    <property type="evidence" value="ECO:0007669"/>
    <property type="project" value="UniProtKB-SubCell"/>
</dbReference>
<dbReference type="PROSITE" id="PS00354">
    <property type="entry name" value="HMGI_Y"/>
    <property type="match status" value="1"/>
</dbReference>
<protein>
    <submittedName>
        <fullName evidence="4">Uncharacterized protein</fullName>
    </submittedName>
</protein>
<sequence>MLTESWTSVSEKILINLEVNMGTELPKNQESSGESDSNTDSENSSNSDSSSSDRECTSKDSNKTCKPHFSVTSCDTGLKLKIAAIPRKAATKNTGRTSTVKKRSDDTTANKCQNNKKEVAKTPVKGKIKSQLSESSTSSGSCSKCSSDSSSEDDLPLKTVSKQLPPKRNNRITKTTKNTLRDSDSDNPKKNNDCKDNQKQTPKEKQNAVKPVNNNSKKGKCENNTQETPIKRGRGRPRTKPEVRAPRATPTLRREATSFSHLPTNDT</sequence>
<dbReference type="EMBL" id="BGZK01000027">
    <property type="protein sequence ID" value="GBP07666.1"/>
    <property type="molecule type" value="Genomic_DNA"/>
</dbReference>
<dbReference type="OrthoDB" id="7490888at2759"/>
<evidence type="ECO:0000256" key="2">
    <source>
        <dbReference type="ARBA" id="ARBA00023242"/>
    </source>
</evidence>
<evidence type="ECO:0000313" key="4">
    <source>
        <dbReference type="EMBL" id="GBP07666.1"/>
    </source>
</evidence>
<feature type="compositionally biased region" description="Basic and acidic residues" evidence="3">
    <location>
        <begin position="179"/>
        <end position="207"/>
    </location>
</feature>
<organism evidence="4 5">
    <name type="scientific">Eumeta variegata</name>
    <name type="common">Bagworm moth</name>
    <name type="synonym">Eumeta japonica</name>
    <dbReference type="NCBI Taxonomy" id="151549"/>
    <lineage>
        <taxon>Eukaryota</taxon>
        <taxon>Metazoa</taxon>
        <taxon>Ecdysozoa</taxon>
        <taxon>Arthropoda</taxon>
        <taxon>Hexapoda</taxon>
        <taxon>Insecta</taxon>
        <taxon>Pterygota</taxon>
        <taxon>Neoptera</taxon>
        <taxon>Endopterygota</taxon>
        <taxon>Lepidoptera</taxon>
        <taxon>Glossata</taxon>
        <taxon>Ditrysia</taxon>
        <taxon>Tineoidea</taxon>
        <taxon>Psychidae</taxon>
        <taxon>Oiketicinae</taxon>
        <taxon>Eumeta</taxon>
    </lineage>
</organism>
<feature type="compositionally biased region" description="Polar residues" evidence="3">
    <location>
        <begin position="212"/>
        <end position="228"/>
    </location>
</feature>
<keyword evidence="2" id="KW-0539">Nucleus</keyword>
<gene>
    <name evidence="4" type="ORF">EVAR_2784_1</name>
</gene>
<dbReference type="AlphaFoldDB" id="A0A4C1T0E4"/>
<proteinExistence type="predicted"/>
<dbReference type="GO" id="GO:0006355">
    <property type="term" value="P:regulation of DNA-templated transcription"/>
    <property type="evidence" value="ECO:0007669"/>
    <property type="project" value="InterPro"/>
</dbReference>